<feature type="coiled-coil region" evidence="2">
    <location>
        <begin position="443"/>
        <end position="470"/>
    </location>
</feature>
<dbReference type="NCBIfam" id="TIGR03998">
    <property type="entry name" value="thiol_BshC"/>
    <property type="match status" value="1"/>
</dbReference>
<dbReference type="RefSeq" id="WP_266057182.1">
    <property type="nucleotide sequence ID" value="NZ_JAPFQN010000006.1"/>
</dbReference>
<dbReference type="InterPro" id="IPR011199">
    <property type="entry name" value="Bacillithiol_biosynth_BshC"/>
</dbReference>
<evidence type="ECO:0000256" key="1">
    <source>
        <dbReference type="ARBA" id="ARBA00022598"/>
    </source>
</evidence>
<keyword evidence="6" id="KW-1185">Reference proteome</keyword>
<keyword evidence="2" id="KW-0175">Coiled coil</keyword>
<protein>
    <recommendedName>
        <fullName evidence="2">Putative cysteine ligase BshC</fullName>
        <ecNumber evidence="2">6.-.-.-</ecNumber>
    </recommendedName>
</protein>
<accession>A0ABT3RSE5</accession>
<evidence type="ECO:0000259" key="4">
    <source>
        <dbReference type="Pfam" id="PF24850"/>
    </source>
</evidence>
<reference evidence="5 6" key="1">
    <citation type="submission" date="2022-11" db="EMBL/GenBank/DDBJ databases">
        <title>The characterization of three novel Bacteroidetes species and genomic analysis of their roles in tidal elemental geochemical cycles.</title>
        <authorList>
            <person name="Ma K."/>
        </authorList>
    </citation>
    <scope>NUCLEOTIDE SEQUENCE [LARGE SCALE GENOMIC DNA]</scope>
    <source>
        <strain evidence="5 6">M17</strain>
    </source>
</reference>
<evidence type="ECO:0000259" key="3">
    <source>
        <dbReference type="Pfam" id="PF10079"/>
    </source>
</evidence>
<evidence type="ECO:0000313" key="5">
    <source>
        <dbReference type="EMBL" id="MCX2744709.1"/>
    </source>
</evidence>
<comment type="similarity">
    <text evidence="2">Belongs to the BshC family.</text>
</comment>
<gene>
    <name evidence="2 5" type="primary">bshC</name>
    <name evidence="5" type="ORF">OO013_12575</name>
</gene>
<dbReference type="Pfam" id="PF10079">
    <property type="entry name" value="Rossmann-like_BshC"/>
    <property type="match status" value="1"/>
</dbReference>
<name>A0ABT3RSE5_9BACT</name>
<proteinExistence type="inferred from homology"/>
<comment type="caution">
    <text evidence="5">The sequence shown here is derived from an EMBL/GenBank/DDBJ whole genome shotgun (WGS) entry which is preliminary data.</text>
</comment>
<feature type="domain" description="Bacillithiol biosynthesis BshC N-terminal Rossmann-like" evidence="3">
    <location>
        <begin position="1"/>
        <end position="365"/>
    </location>
</feature>
<sequence>MKVEKIGFGEIDTFSPIFLDYLAEKDALKEFYRYSIQLDSFKEAINERSSFSENHRKTLVNVLKKQYSSIDTPEAVTENINSLANNNTFTVVTGHQLNIFTGPLYFIYKIVTTYKLAQKLKEAYPEYNFVPVYWMASEDHDFAEINHFNLFGKQIKWETDQTGPVGRFTTEGMVENLNLNGMGDEIEAFLNFYKKEDTLAKAHLSLVNYLFGKDGVVTIDADHPELKSIFAPIIKEDIFSEKSNELTEKQTGALTDLGYKSQVYSRDINFFYLKDDLRERIVKTDSGDYKTVNEVAQWTKEELSSEIEQHPERFSPNVIMRPVYQETILPNLAYIGGPAEVAYWLQLKLVFDYYDTFFPVLMPRNFALTLNKANVKKYEKLEIGTKQLFIPFEEQKKDFIEKLTENEIKLNEQKKGLAKVFDEIKDKAAEIDKSLQGFVGSEMAKSMKSIDNIEKRLQKAEEKRHEITLNQLESLLNKLFPNGSLQERHDNFLNFYLNHPKFIEHLKSAFDPFDFTFNILFEDE</sequence>
<dbReference type="HAMAP" id="MF_01867">
    <property type="entry name" value="BshC"/>
    <property type="match status" value="1"/>
</dbReference>
<dbReference type="Pfam" id="PF24850">
    <property type="entry name" value="CC_BshC"/>
    <property type="match status" value="1"/>
</dbReference>
<dbReference type="Proteomes" id="UP001209885">
    <property type="component" value="Unassembled WGS sequence"/>
</dbReference>
<dbReference type="EC" id="6.-.-.-" evidence="2"/>
<evidence type="ECO:0000313" key="6">
    <source>
        <dbReference type="Proteomes" id="UP001209885"/>
    </source>
</evidence>
<dbReference type="InterPro" id="IPR055399">
    <property type="entry name" value="CC_BshC"/>
</dbReference>
<dbReference type="InterPro" id="IPR055398">
    <property type="entry name" value="Rossmann-like_BshC"/>
</dbReference>
<dbReference type="PIRSF" id="PIRSF012535">
    <property type="entry name" value="UCP012535"/>
    <property type="match status" value="1"/>
</dbReference>
<dbReference type="EMBL" id="JAPFQN010000006">
    <property type="protein sequence ID" value="MCX2744709.1"/>
    <property type="molecule type" value="Genomic_DNA"/>
</dbReference>
<organism evidence="5 6">
    <name type="scientific">Mangrovivirga halotolerans</name>
    <dbReference type="NCBI Taxonomy" id="2993936"/>
    <lineage>
        <taxon>Bacteria</taxon>
        <taxon>Pseudomonadati</taxon>
        <taxon>Bacteroidota</taxon>
        <taxon>Cytophagia</taxon>
        <taxon>Cytophagales</taxon>
        <taxon>Mangrovivirgaceae</taxon>
        <taxon>Mangrovivirga</taxon>
    </lineage>
</organism>
<feature type="domain" description="Bacillithiol biosynthesis BshC C-terminal coiled-coil" evidence="4">
    <location>
        <begin position="368"/>
        <end position="521"/>
    </location>
</feature>
<keyword evidence="1 2" id="KW-0436">Ligase</keyword>
<evidence type="ECO:0000256" key="2">
    <source>
        <dbReference type="HAMAP-Rule" id="MF_01867"/>
    </source>
</evidence>